<feature type="domain" description="J" evidence="2">
    <location>
        <begin position="127"/>
        <end position="189"/>
    </location>
</feature>
<organism evidence="3">
    <name type="scientific">viral metagenome</name>
    <dbReference type="NCBI Taxonomy" id="1070528"/>
    <lineage>
        <taxon>unclassified sequences</taxon>
        <taxon>metagenomes</taxon>
        <taxon>organismal metagenomes</taxon>
    </lineage>
</organism>
<sequence length="441" mass="49083">MGAAQSVDPRHIRIWQNLTAMDSVPARIQMIETLFEGQEYVNTAKRMGLYAALLGWIAAQKRGEFYPWPHVVLQPQTQAPPPMRQIQTQQTQQTHATPVMRIADSAPSTTTLAKAPPPRRAMDYLHESYQLLGIDDSKPLTHELLKSAYKRAAVKTHPDKGGSPEQFDAVTRAFLYIQEILEKLIPKTGKDGKDVRFSVEVTPEMAMRARGINPTAPADKNAMKLEDAPPIALNPKKLDMNVFNKLFEENKLPDPDKDDGYGDWLKDQDNSRGTQAAMKGKYNADVFNRTFEEESRRAASAPKDQMSKYRPPSEMILAPGFGTELGSGRPEQYTKSTTAITGAAGGIGYTDLKYAYSEGSTFSQDIAGVSLDGRPKTMAEAERAYKSAPPSMSEEETRAVSIFQQAKEAAEIQRQQRLAARDVDHSVAHTRLKNRLMIAER</sequence>
<feature type="region of interest" description="Disordered" evidence="1">
    <location>
        <begin position="254"/>
        <end position="276"/>
    </location>
</feature>
<evidence type="ECO:0000313" key="3">
    <source>
        <dbReference type="EMBL" id="QHU31639.1"/>
    </source>
</evidence>
<evidence type="ECO:0000256" key="1">
    <source>
        <dbReference type="SAM" id="MobiDB-lite"/>
    </source>
</evidence>
<accession>A0A6C0LL34</accession>
<dbReference type="PROSITE" id="PS50076">
    <property type="entry name" value="DNAJ_2"/>
    <property type="match status" value="1"/>
</dbReference>
<dbReference type="SMART" id="SM00271">
    <property type="entry name" value="DnaJ"/>
    <property type="match status" value="1"/>
</dbReference>
<name>A0A6C0LL34_9ZZZZ</name>
<dbReference type="EMBL" id="MN740532">
    <property type="protein sequence ID" value="QHU31639.1"/>
    <property type="molecule type" value="Genomic_DNA"/>
</dbReference>
<proteinExistence type="predicted"/>
<feature type="region of interest" description="Disordered" evidence="1">
    <location>
        <begin position="293"/>
        <end position="312"/>
    </location>
</feature>
<evidence type="ECO:0000259" key="2">
    <source>
        <dbReference type="PROSITE" id="PS50076"/>
    </source>
</evidence>
<dbReference type="CDD" id="cd06257">
    <property type="entry name" value="DnaJ"/>
    <property type="match status" value="1"/>
</dbReference>
<dbReference type="InterPro" id="IPR036869">
    <property type="entry name" value="J_dom_sf"/>
</dbReference>
<dbReference type="InterPro" id="IPR001623">
    <property type="entry name" value="DnaJ_domain"/>
</dbReference>
<dbReference type="SUPFAM" id="SSF46565">
    <property type="entry name" value="Chaperone J-domain"/>
    <property type="match status" value="1"/>
</dbReference>
<dbReference type="AlphaFoldDB" id="A0A6C0LL34"/>
<protein>
    <recommendedName>
        <fullName evidence="2">J domain-containing protein</fullName>
    </recommendedName>
</protein>
<reference evidence="3" key="1">
    <citation type="journal article" date="2020" name="Nature">
        <title>Giant virus diversity and host interactions through global metagenomics.</title>
        <authorList>
            <person name="Schulz F."/>
            <person name="Roux S."/>
            <person name="Paez-Espino D."/>
            <person name="Jungbluth S."/>
            <person name="Walsh D.A."/>
            <person name="Denef V.J."/>
            <person name="McMahon K.D."/>
            <person name="Konstantinidis K.T."/>
            <person name="Eloe-Fadrosh E.A."/>
            <person name="Kyrpides N.C."/>
            <person name="Woyke T."/>
        </authorList>
    </citation>
    <scope>NUCLEOTIDE SEQUENCE</scope>
    <source>
        <strain evidence="3">GVMAG-M-3300027963-41</strain>
    </source>
</reference>
<dbReference type="Gene3D" id="1.10.287.110">
    <property type="entry name" value="DnaJ domain"/>
    <property type="match status" value="1"/>
</dbReference>
<feature type="compositionally biased region" description="Basic and acidic residues" evidence="1">
    <location>
        <begin position="254"/>
        <end position="270"/>
    </location>
</feature>